<dbReference type="Gene3D" id="2.60.120.200">
    <property type="match status" value="1"/>
</dbReference>
<accession>A0ABV5GF05</accession>
<keyword evidence="6" id="KW-1185">Reference proteome</keyword>
<dbReference type="PROSITE" id="PS50853">
    <property type="entry name" value="FN3"/>
    <property type="match status" value="5"/>
</dbReference>
<dbReference type="InterPro" id="IPR003961">
    <property type="entry name" value="FN3_dom"/>
</dbReference>
<name>A0ABV5GF05_9FLAO</name>
<dbReference type="Gene3D" id="2.60.120.290">
    <property type="entry name" value="Spermadhesin, CUB domain"/>
    <property type="match status" value="3"/>
</dbReference>
<dbReference type="NCBIfam" id="NF038128">
    <property type="entry name" value="choice_anch_J"/>
    <property type="match status" value="1"/>
</dbReference>
<feature type="domain" description="Fibronectin type-III" evidence="3">
    <location>
        <begin position="1086"/>
        <end position="1179"/>
    </location>
</feature>
<dbReference type="Pfam" id="PF00041">
    <property type="entry name" value="fn3"/>
    <property type="match status" value="3"/>
</dbReference>
<dbReference type="RefSeq" id="WP_290286785.1">
    <property type="nucleotide sequence ID" value="NZ_JAUFQN010000019.1"/>
</dbReference>
<dbReference type="InterPro" id="IPR035914">
    <property type="entry name" value="Sperma_CUB_dom_sf"/>
</dbReference>
<dbReference type="Pfam" id="PF13585">
    <property type="entry name" value="CHU_C"/>
    <property type="match status" value="1"/>
</dbReference>
<dbReference type="InterPro" id="IPR000859">
    <property type="entry name" value="CUB_dom"/>
</dbReference>
<dbReference type="Pfam" id="PF23759">
    <property type="entry name" value="GBD_T9SS_assoc"/>
    <property type="match status" value="2"/>
</dbReference>
<dbReference type="PANTHER" id="PTHR39385:SF2">
    <property type="entry name" value="SLIT-LIKE 3 PROTEIN"/>
    <property type="match status" value="1"/>
</dbReference>
<evidence type="ECO:0000259" key="4">
    <source>
        <dbReference type="PROSITE" id="PS51841"/>
    </source>
</evidence>
<dbReference type="Pfam" id="PF00431">
    <property type="entry name" value="CUB"/>
    <property type="match status" value="2"/>
</dbReference>
<dbReference type="SMART" id="SM00060">
    <property type="entry name" value="FN3"/>
    <property type="match status" value="5"/>
</dbReference>
<dbReference type="CDD" id="cd00041">
    <property type="entry name" value="CUB"/>
    <property type="match status" value="2"/>
</dbReference>
<feature type="domain" description="Fibronectin type-III" evidence="3">
    <location>
        <begin position="421"/>
        <end position="518"/>
    </location>
</feature>
<feature type="domain" description="Fibronectin type-III" evidence="3">
    <location>
        <begin position="866"/>
        <end position="956"/>
    </location>
</feature>
<dbReference type="InterPro" id="IPR013783">
    <property type="entry name" value="Ig-like_fold"/>
</dbReference>
<dbReference type="InterPro" id="IPR056600">
    <property type="entry name" value="GBD_T9SS_assoc"/>
</dbReference>
<reference evidence="5 6" key="1">
    <citation type="submission" date="2024-09" db="EMBL/GenBank/DDBJ databases">
        <authorList>
            <person name="Sun Q."/>
            <person name="Mori K."/>
        </authorList>
    </citation>
    <scope>NUCLEOTIDE SEQUENCE [LARGE SCALE GENOMIC DNA]</scope>
    <source>
        <strain evidence="5 6">CECT 8460</strain>
    </source>
</reference>
<dbReference type="SUPFAM" id="SSF49265">
    <property type="entry name" value="Fibronectin type III"/>
    <property type="match status" value="3"/>
</dbReference>
<dbReference type="SUPFAM" id="SSF49854">
    <property type="entry name" value="Spermadhesin, CUB domain"/>
    <property type="match status" value="3"/>
</dbReference>
<dbReference type="SMART" id="SM00042">
    <property type="entry name" value="CUB"/>
    <property type="match status" value="3"/>
</dbReference>
<dbReference type="InterPro" id="IPR001322">
    <property type="entry name" value="Lamin_tail_dom"/>
</dbReference>
<keyword evidence="1" id="KW-1015">Disulfide bond</keyword>
<gene>
    <name evidence="5" type="ORF">ACFFUU_08890</name>
</gene>
<keyword evidence="2" id="KW-0732">Signal</keyword>
<comment type="caution">
    <text evidence="5">The sequence shown here is derived from an EMBL/GenBank/DDBJ whole genome shotgun (WGS) entry which is preliminary data.</text>
</comment>
<evidence type="ECO:0000256" key="1">
    <source>
        <dbReference type="ARBA" id="ARBA00023157"/>
    </source>
</evidence>
<feature type="domain" description="Fibronectin type-III" evidence="3">
    <location>
        <begin position="213"/>
        <end position="305"/>
    </location>
</feature>
<feature type="domain" description="Fibronectin type-III" evidence="3">
    <location>
        <begin position="632"/>
        <end position="727"/>
    </location>
</feature>
<proteinExistence type="predicted"/>
<evidence type="ECO:0000259" key="3">
    <source>
        <dbReference type="PROSITE" id="PS50853"/>
    </source>
</evidence>
<dbReference type="PANTHER" id="PTHR39385">
    <property type="entry name" value="PROTEIN CBG20422"/>
    <property type="match status" value="1"/>
</dbReference>
<dbReference type="EMBL" id="JBHMFB010000016">
    <property type="protein sequence ID" value="MFB9089714.1"/>
    <property type="molecule type" value="Genomic_DNA"/>
</dbReference>
<organism evidence="5 6">
    <name type="scientific">Flavobacterium paronense</name>
    <dbReference type="NCBI Taxonomy" id="1392775"/>
    <lineage>
        <taxon>Bacteria</taxon>
        <taxon>Pseudomonadati</taxon>
        <taxon>Bacteroidota</taxon>
        <taxon>Flavobacteriia</taxon>
        <taxon>Flavobacteriales</taxon>
        <taxon>Flavobacteriaceae</taxon>
        <taxon>Flavobacterium</taxon>
    </lineage>
</organism>
<dbReference type="Proteomes" id="UP001589576">
    <property type="component" value="Unassembled WGS sequence"/>
</dbReference>
<evidence type="ECO:0000256" key="2">
    <source>
        <dbReference type="SAM" id="SignalP"/>
    </source>
</evidence>
<dbReference type="PROSITE" id="PS51841">
    <property type="entry name" value="LTD"/>
    <property type="match status" value="1"/>
</dbReference>
<protein>
    <submittedName>
        <fullName evidence="5">Fibronectin type III domain-containing protein</fullName>
    </submittedName>
</protein>
<evidence type="ECO:0000313" key="5">
    <source>
        <dbReference type="EMBL" id="MFB9089714.1"/>
    </source>
</evidence>
<sequence>MKKFTLLLLFLFISISSYSQLSLEGFENTTGPDASPSTNWTLGTGNWAVFDNAVGPNVRWGINNTVATPPIVYQGTNAAYVNRGENIGQGNTSEDYLATPLVQIPANGVLHFYTRMFTSGNQGTIYQIKVAPALASQTDPLAYSLAQQWTEDELITPTSNFNIYTEKTVDLGTSFGGQFVYVAFVKVYTQPSTSIDGDRWLIDDVSIDTPCLVPTGLTVSAITANGATLNWTNPNGTGAASWEIEVVLASGTPTGIPTNTTTTFPYVVTGLLPNTAYKFYVRARCTTGFTSPWSVASANFTTLVGPPVCGGNFVDSGGITGNYPNNANVTTTICPTNPGDLVTVTFTSFNTENGVDLLKVYDGNSAAAPLLATLSGTTLPPSFTASNALGCLTFVFTSNGSTRAAGWVSNITCNAPPTCRKPTALASGTITINSVILNWSQPQNPDTSVATAWEVLALPCGSPAPTAVSTGFVPAGSNPFTLTGLTSATCYDIYVRAVCSLTDSSAWSVPTTITTLLAPPVCGGNFVDTGGLAANYPNNANQTTTICPVTVGDVVTVTFTSFNTQANTDFLKIYDGNSTSGTLLANLSGTTLPPSFTASNALGCLTFVFTSNGTTTAAGWTSNITCTPAPACPKPVVLTTAGLSPTSVSFGWTGTGTATSWQVLALPCTDPAPTNSTTGWTPVTTNSYIFTGLTTGTCYNFYVRSDCGGISGLSEWAGPQTFTTAVPGFTCAAPIVVTTLPYTTSDNTSNYADNAPIEGSPGASGCGSTNNYLNGNDVVYSFTSTFTGTINVAMTPTATYSGIFAYSSCANIGVNCLAGVANSGTGIRSFDLPVTAGSTYYFVISTWAAPQTTAYTLVINQINCGQPTNATVASITSDSALASWDNPSASTSWQVAVQPAGTGVPSGSGVTSTSNTNFPLTGLTPLTSYEYYVRADCGNGTFSLWTGPVPFTTAAPPPVCGGIYVDSGGLTADYLDDEDSTVTICPTIPGQLVTVTFTSFDTEDSFDGMYVFDGNSITAPQISSTNGTGFGPLTTPGAFWGTTIPGPFTSSSSTGCLTFRFRSDGSFTGSGWVANVTCAPAPTCLKPIDLTATNITSTSALLGWTDTNTTPATQWEVLYVPFGSPIPLPTATGVIVSANPSLITGLNPGTQYTFYVRAVCSSTDSSAWSSGKDFLTLIINDDCSGAIFAPVNSSAACQQITPGTITGATASTPGTTAPCIGNANDDVWFQFVATNTYLNISLQNVTGSTTDLNHAVYTGQCGTLTQLYCSTANSLSSVANNLVVGQTYFIRVYSNSTAVQTATFDLCISTPSTCPTGSTVCSLTNYANTTGVTSLGTIGCLFTSPNPAYFTIQVATTGPINYLLTQSSTAGGTPDLDVDYAAWGPFTSQAAGCAAISGGQAPGIGVPISLTTGCSYSGAATENLNIANAIAGQFYIVLITNFSDNPGFINLTQTNSTASGHGTTNCCPDAYFSYSPASYCRAAGNPNPIPTITLGSLAGTFSSTPGLVFVNTATGEIDLQASTPGNYVVTNTVAATASCIQFVKSYTINISEPTTATISYNNPSYCKSITSLQTVTQTGTSGGSYSAIPNVGLSINPTTGEINPSLSSAGVYTVVYGLPGSICTTGNPSTQVEIIALPNIVQPAPVAACYTYTLPSLAVGNYFSQTGGIGPLDIATPITNSQTIYIYAVGATGCINEKSFTVTINTVPTPTDIATTPSLCTPSTGTISFTALDASGPLPADLFISEVTDANAGSLTYVEIYNGTGATVNLSNYKLKIYNNGNSTTSCDLTLSGTMPNNTVKIISVGSATNAGGVIPDLVFAGCGGVNIDDNIRLTSAADVVIDLWGRTDGVAFSPLNQPGYTYRRLNSATLPSTTWNPADWTAIDPEDYTNVGSYSLVVSNYQYSVDSGAFQSGTTFSNLAAGDHILVVKDLTTGCLSAPITVTINAINPIIAVTGFSYTTPVCQNATPNPTPIPASGFTTGGIYSEDVTTTGLVFISTSTGEIDLANSTPGTHTVNYTVANQPAICLAGGQSSAPIEIKPTITPIIGFSYTTPICKNAQATLSPSLSSGFSSFATFSATPSGLVINATSGVIDLANSTPGVYDIVVTVAADSNTCRVSAITSPAFSLEIKPVITLVTGFNYDAPLCANNGSELPNLSAGFATGGTFSSTTGLTINSTTGAIDLTSTPGTYTVTYTANPNVNNCEVATPGTTQITIVPPVTIELTGGCQSVNYILTATAVNGSFNPETAAFVWHNSNGGIVGNTQSITVTEIGTYTVTITVDGCSTESLPFNVESVFCVIQKGISVNNDGLNDTFDLTGYDVKKLTIFNRLGMKVYSRNNYVNEWGGKSDDGDELPDGTYYFIIDRNNGETKTGWIYINRAQ</sequence>
<feature type="chain" id="PRO_5045651304" evidence="2">
    <location>
        <begin position="20"/>
        <end position="2382"/>
    </location>
</feature>
<feature type="signal peptide" evidence="2">
    <location>
        <begin position="1"/>
        <end position="19"/>
    </location>
</feature>
<dbReference type="Gene3D" id="2.60.40.10">
    <property type="entry name" value="Immunoglobulins"/>
    <property type="match status" value="5"/>
</dbReference>
<dbReference type="InterPro" id="IPR036116">
    <property type="entry name" value="FN3_sf"/>
</dbReference>
<dbReference type="CDD" id="cd00063">
    <property type="entry name" value="FN3"/>
    <property type="match status" value="5"/>
</dbReference>
<feature type="domain" description="LTD" evidence="4">
    <location>
        <begin position="1721"/>
        <end position="1865"/>
    </location>
</feature>
<evidence type="ECO:0000313" key="6">
    <source>
        <dbReference type="Proteomes" id="UP001589576"/>
    </source>
</evidence>